<keyword evidence="1" id="KW-0812">Transmembrane</keyword>
<keyword evidence="1" id="KW-1133">Transmembrane helix</keyword>
<sequence length="225" mass="25988">MGRETTAFSFAVMAEICNLLSIVIVLLAATIRANCEVRPETAGTKDMAKFMNEYGPRWIYGTKKSRLPCQMDLVLSSNQNGATFQRYYLSTNRLHPNSRRIQKEDLQGEFRRYKRYNEENSPFDAMYVKTQYSTCWHQIEIIDHQIEDKCAKVSVKSFRCVPRAQKFEELQGGEASVAVQYRTKSNSLGQPDTDCLKKLDGYEEEAEPHACQSDFEKLRERLPQT</sequence>
<dbReference type="EMBL" id="GBZX01000170">
    <property type="protein sequence ID" value="JAG92570.1"/>
    <property type="molecule type" value="mRNA"/>
</dbReference>
<organism evidence="2">
    <name type="scientific">Amblyomma americanum</name>
    <name type="common">Lone star tick</name>
    <dbReference type="NCBI Taxonomy" id="6943"/>
    <lineage>
        <taxon>Eukaryota</taxon>
        <taxon>Metazoa</taxon>
        <taxon>Ecdysozoa</taxon>
        <taxon>Arthropoda</taxon>
        <taxon>Chelicerata</taxon>
        <taxon>Arachnida</taxon>
        <taxon>Acari</taxon>
        <taxon>Parasitiformes</taxon>
        <taxon>Ixodida</taxon>
        <taxon>Ixodoidea</taxon>
        <taxon>Ixodidae</taxon>
        <taxon>Amblyomminae</taxon>
        <taxon>Amblyomma</taxon>
    </lineage>
</organism>
<proteinExistence type="evidence at transcript level"/>
<accession>A0A0C9R6K4</accession>
<keyword evidence="1" id="KW-0472">Membrane</keyword>
<reference evidence="2" key="1">
    <citation type="journal article" date="2015" name="PLoS ONE">
        <title>An Insight into the Sialome of the Lone Star Tick, Amblyomma americanum, with a Glimpse on Its Time Dependent Gene Expression.</title>
        <authorList>
            <person name="Karim S."/>
            <person name="Ribeiro J.M."/>
        </authorList>
    </citation>
    <scope>NUCLEOTIDE SEQUENCE</scope>
    <source>
        <tissue evidence="2">Salivary gland</tissue>
    </source>
</reference>
<evidence type="ECO:0000313" key="2">
    <source>
        <dbReference type="EMBL" id="JAG92570.1"/>
    </source>
</evidence>
<evidence type="ECO:0000256" key="1">
    <source>
        <dbReference type="SAM" id="Phobius"/>
    </source>
</evidence>
<protein>
    <submittedName>
        <fullName evidence="2">Putative secreted protein</fullName>
    </submittedName>
</protein>
<name>A0A0C9R6K4_AMBAM</name>
<dbReference type="AlphaFoldDB" id="A0A0C9R6K4"/>
<feature type="transmembrane region" description="Helical" evidence="1">
    <location>
        <begin position="7"/>
        <end position="29"/>
    </location>
</feature>